<feature type="transmembrane region" description="Helical" evidence="1">
    <location>
        <begin position="26"/>
        <end position="45"/>
    </location>
</feature>
<organism evidence="2 3">
    <name type="scientific">Mesorhizobium amorphae CCNWGS0123</name>
    <dbReference type="NCBI Taxonomy" id="1082933"/>
    <lineage>
        <taxon>Bacteria</taxon>
        <taxon>Pseudomonadati</taxon>
        <taxon>Pseudomonadota</taxon>
        <taxon>Alphaproteobacteria</taxon>
        <taxon>Hyphomicrobiales</taxon>
        <taxon>Phyllobacteriaceae</taxon>
        <taxon>Mesorhizobium</taxon>
    </lineage>
</organism>
<proteinExistence type="predicted"/>
<protein>
    <submittedName>
        <fullName evidence="2">Uncharacterized protein</fullName>
    </submittedName>
</protein>
<name>G6YDK9_9HYPH</name>
<gene>
    <name evidence="2" type="ORF">MEA186_20249</name>
</gene>
<keyword evidence="1" id="KW-0812">Transmembrane</keyword>
<keyword evidence="1" id="KW-0472">Membrane</keyword>
<evidence type="ECO:0000256" key="1">
    <source>
        <dbReference type="SAM" id="Phobius"/>
    </source>
</evidence>
<keyword evidence="3" id="KW-1185">Reference proteome</keyword>
<dbReference type="Proteomes" id="UP000002949">
    <property type="component" value="Unassembled WGS sequence"/>
</dbReference>
<dbReference type="AlphaFoldDB" id="G6YDK9"/>
<evidence type="ECO:0000313" key="2">
    <source>
        <dbReference type="EMBL" id="EHH10179.1"/>
    </source>
</evidence>
<accession>G6YDK9</accession>
<evidence type="ECO:0000313" key="3">
    <source>
        <dbReference type="Proteomes" id="UP000002949"/>
    </source>
</evidence>
<reference evidence="2 3" key="1">
    <citation type="journal article" date="2012" name="J. Bacteriol.">
        <title>Draft Genome Sequence of Plant Growth-Promoting Rhizobium Mesorhizobium amorphae, Isolated from Zinc-Lead Mine Tailings.</title>
        <authorList>
            <person name="Hao X."/>
            <person name="Lin Y."/>
            <person name="Johnstone L."/>
            <person name="Baltrus D.A."/>
            <person name="Miller S.J."/>
            <person name="Wei G."/>
            <person name="Rensing C."/>
        </authorList>
    </citation>
    <scope>NUCLEOTIDE SEQUENCE [LARGE SCALE GENOMIC DNA]</scope>
    <source>
        <strain evidence="2 3">CCNWGS0123</strain>
    </source>
</reference>
<keyword evidence="1" id="KW-1133">Transmembrane helix</keyword>
<dbReference type="EMBL" id="AGSN01000131">
    <property type="protein sequence ID" value="EHH10179.1"/>
    <property type="molecule type" value="Genomic_DNA"/>
</dbReference>
<sequence length="75" mass="8224">MVDEQQAQSDAYRLERMDNGRATPLALFYTAAEALAVLGCMVDGYRLMLGSRQVWPASGGHDATSQVRHADRLAI</sequence>